<evidence type="ECO:0000313" key="2">
    <source>
        <dbReference type="EMBL" id="WQG89622.1"/>
    </source>
</evidence>
<dbReference type="Proteomes" id="UP001326715">
    <property type="component" value="Chromosome"/>
</dbReference>
<evidence type="ECO:0000313" key="3">
    <source>
        <dbReference type="Proteomes" id="UP000183788"/>
    </source>
</evidence>
<name>A0A1K1LY58_9BACT</name>
<reference evidence="1 3" key="1">
    <citation type="submission" date="2016-11" db="EMBL/GenBank/DDBJ databases">
        <authorList>
            <person name="Jaros S."/>
            <person name="Januszkiewicz K."/>
            <person name="Wedrychowicz H."/>
        </authorList>
    </citation>
    <scope>NUCLEOTIDE SEQUENCE [LARGE SCALE GENOMIC DNA]</scope>
    <source>
        <strain evidence="1 3">DSM 784</strain>
    </source>
</reference>
<dbReference type="RefSeq" id="WP_072356846.1">
    <property type="nucleotide sequence ID" value="NZ_CP139972.1"/>
</dbReference>
<accession>A0A1K1LY58</accession>
<gene>
    <name evidence="1" type="ORF">SAMN05661012_00314</name>
    <name evidence="2" type="ORF">SR876_32330</name>
</gene>
<evidence type="ECO:0000313" key="4">
    <source>
        <dbReference type="Proteomes" id="UP001326715"/>
    </source>
</evidence>
<proteinExistence type="predicted"/>
<organism evidence="1 3">
    <name type="scientific">Chitinophaga sancti</name>
    <dbReference type="NCBI Taxonomy" id="1004"/>
    <lineage>
        <taxon>Bacteria</taxon>
        <taxon>Pseudomonadati</taxon>
        <taxon>Bacteroidota</taxon>
        <taxon>Chitinophagia</taxon>
        <taxon>Chitinophagales</taxon>
        <taxon>Chitinophagaceae</taxon>
        <taxon>Chitinophaga</taxon>
    </lineage>
</organism>
<dbReference type="Proteomes" id="UP000183788">
    <property type="component" value="Unassembled WGS sequence"/>
</dbReference>
<keyword evidence="4" id="KW-1185">Reference proteome</keyword>
<dbReference type="AlphaFoldDB" id="A0A1K1LY58"/>
<protein>
    <submittedName>
        <fullName evidence="1">Uncharacterized protein</fullName>
    </submittedName>
</protein>
<sequence>MEGNYDYYQLFLTPPLNKTVVKMLTAADSEPDHYPVLVLDINSNDVGTATDKAAYVALWNAAPSNAVKGKLTGGYGPFSFVLELKPGQSPPSKVTGNPIHVFGGVFSNTFDSKFN</sequence>
<reference evidence="2 4" key="2">
    <citation type="submission" date="2023-11" db="EMBL/GenBank/DDBJ databases">
        <title>MicrobeMod: A computational toolkit for identifying prokaryotic methylation and restriction-modification with nanopore sequencing.</title>
        <authorList>
            <person name="Crits-Christoph A."/>
            <person name="Kang S.C."/>
            <person name="Lee H."/>
            <person name="Ostrov N."/>
        </authorList>
    </citation>
    <scope>NUCLEOTIDE SEQUENCE [LARGE SCALE GENOMIC DNA]</scope>
    <source>
        <strain evidence="2 4">ATCC 23090</strain>
    </source>
</reference>
<dbReference type="EMBL" id="CP140154">
    <property type="protein sequence ID" value="WQG89622.1"/>
    <property type="molecule type" value="Genomic_DNA"/>
</dbReference>
<evidence type="ECO:0000313" key="1">
    <source>
        <dbReference type="EMBL" id="SFW15783.1"/>
    </source>
</evidence>
<dbReference type="STRING" id="1004.SAMN05661012_00314"/>
<dbReference type="EMBL" id="FPIZ01000001">
    <property type="protein sequence ID" value="SFW15783.1"/>
    <property type="molecule type" value="Genomic_DNA"/>
</dbReference>